<dbReference type="AlphaFoldDB" id="A0A9D7SYS8"/>
<reference evidence="2 3" key="1">
    <citation type="submission" date="2020-10" db="EMBL/GenBank/DDBJ databases">
        <title>Connecting structure to function with the recovery of over 1000 high-quality activated sludge metagenome-assembled genomes encoding full-length rRNA genes using long-read sequencing.</title>
        <authorList>
            <person name="Singleton C.M."/>
            <person name="Petriglieri F."/>
            <person name="Kristensen J.M."/>
            <person name="Kirkegaard R.H."/>
            <person name="Michaelsen T.Y."/>
            <person name="Andersen M.H."/>
            <person name="Karst S.M."/>
            <person name="Dueholm M.S."/>
            <person name="Nielsen P.H."/>
            <person name="Albertsen M."/>
        </authorList>
    </citation>
    <scope>NUCLEOTIDE SEQUENCE [LARGE SCALE GENOMIC DNA]</scope>
    <source>
        <strain evidence="2">Ribe_18-Q3-R11-54_MAXAC.273</strain>
    </source>
</reference>
<evidence type="ECO:0000313" key="2">
    <source>
        <dbReference type="EMBL" id="MBK9984443.1"/>
    </source>
</evidence>
<proteinExistence type="predicted"/>
<gene>
    <name evidence="2" type="ORF">IPP15_19090</name>
</gene>
<keyword evidence="1" id="KW-0812">Transmembrane</keyword>
<feature type="transmembrane region" description="Helical" evidence="1">
    <location>
        <begin position="6"/>
        <end position="24"/>
    </location>
</feature>
<accession>A0A9D7SYS8</accession>
<name>A0A9D7SYS8_9BACT</name>
<protein>
    <recommendedName>
        <fullName evidence="4">OmpA-like domain-containing protein</fullName>
    </recommendedName>
</protein>
<dbReference type="Proteomes" id="UP000808337">
    <property type="component" value="Unassembled WGS sequence"/>
</dbReference>
<keyword evidence="1" id="KW-1133">Transmembrane helix</keyword>
<dbReference type="EMBL" id="JADKGY010000029">
    <property type="protein sequence ID" value="MBK9984443.1"/>
    <property type="molecule type" value="Genomic_DNA"/>
</dbReference>
<comment type="caution">
    <text evidence="2">The sequence shown here is derived from an EMBL/GenBank/DDBJ whole genome shotgun (WGS) entry which is preliminary data.</text>
</comment>
<dbReference type="InterPro" id="IPR036737">
    <property type="entry name" value="OmpA-like_sf"/>
</dbReference>
<evidence type="ECO:0000256" key="1">
    <source>
        <dbReference type="SAM" id="Phobius"/>
    </source>
</evidence>
<evidence type="ECO:0008006" key="4">
    <source>
        <dbReference type="Google" id="ProtNLM"/>
    </source>
</evidence>
<sequence>MQKKYIAYLALLAGWIVFCYWLYAKELFPRFHGMKETTGIQLIKGLKYPLAFNWASDMPLAGEGYNDWLKDMEQSDSTTGTMIITGFYFRDEQGSIPLDEALAHQRVNNVLKLVKVPLDRIMIQVLPQEINADVRSNPFEAISMERIALSNLLQIAGDTIEMCFPIKDSLILPPLVLNRLDAWLDQHADRKDSLTYIVGIADGGGIAESADIALDRAIVVERVLVAKGWKAEQIHLSTGQRSSPHAIRNRCVIIYFE</sequence>
<dbReference type="SUPFAM" id="SSF103088">
    <property type="entry name" value="OmpA-like"/>
    <property type="match status" value="1"/>
</dbReference>
<organism evidence="2 3">
    <name type="scientific">Candidatus Opimibacter skivensis</name>
    <dbReference type="NCBI Taxonomy" id="2982028"/>
    <lineage>
        <taxon>Bacteria</taxon>
        <taxon>Pseudomonadati</taxon>
        <taxon>Bacteroidota</taxon>
        <taxon>Saprospiria</taxon>
        <taxon>Saprospirales</taxon>
        <taxon>Saprospiraceae</taxon>
        <taxon>Candidatus Opimibacter</taxon>
    </lineage>
</organism>
<evidence type="ECO:0000313" key="3">
    <source>
        <dbReference type="Proteomes" id="UP000808337"/>
    </source>
</evidence>
<keyword evidence="1" id="KW-0472">Membrane</keyword>